<dbReference type="Proteomes" id="UP000248012">
    <property type="component" value="Unassembled WGS sequence"/>
</dbReference>
<evidence type="ECO:0000313" key="3">
    <source>
        <dbReference type="Proteomes" id="UP000248012"/>
    </source>
</evidence>
<keyword evidence="1" id="KW-1133">Transmembrane helix</keyword>
<dbReference type="OrthoDB" id="6168710at2"/>
<dbReference type="EMBL" id="QFVT01000006">
    <property type="protein sequence ID" value="PYC47327.1"/>
    <property type="molecule type" value="Genomic_DNA"/>
</dbReference>
<feature type="transmembrane region" description="Helical" evidence="1">
    <location>
        <begin position="42"/>
        <end position="62"/>
    </location>
</feature>
<gene>
    <name evidence="2" type="ORF">DI396_10155</name>
</gene>
<protein>
    <submittedName>
        <fullName evidence="2">ATP synthase subunit AtpR</fullName>
    </submittedName>
</protein>
<keyword evidence="1" id="KW-0472">Membrane</keyword>
<feature type="transmembrane region" description="Helical" evidence="1">
    <location>
        <begin position="6"/>
        <end position="30"/>
    </location>
</feature>
<comment type="caution">
    <text evidence="2">The sequence shown here is derived from an EMBL/GenBank/DDBJ whole genome shotgun (WGS) entry which is preliminary data.</text>
</comment>
<organism evidence="2 3">
    <name type="scientific">Litorivita pollutaquae</name>
    <dbReference type="NCBI Taxonomy" id="2200892"/>
    <lineage>
        <taxon>Bacteria</taxon>
        <taxon>Pseudomonadati</taxon>
        <taxon>Pseudomonadota</taxon>
        <taxon>Alphaproteobacteria</taxon>
        <taxon>Rhodobacterales</taxon>
        <taxon>Paracoccaceae</taxon>
        <taxon>Litorivita</taxon>
    </lineage>
</organism>
<keyword evidence="1" id="KW-0812">Transmembrane</keyword>
<sequence>MAVDWTALALGGVAGTFMSVVFFAGLAFGMQRALQAEYTIKILALSAVVRIAAFLGIGWVVVTQAGPWAFAGYGIAFFICRRAATTCAAISFPSGDAK</sequence>
<evidence type="ECO:0000313" key="2">
    <source>
        <dbReference type="EMBL" id="PYC47327.1"/>
    </source>
</evidence>
<accession>A0A2V4NLW7</accession>
<name>A0A2V4NLW7_9RHOB</name>
<keyword evidence="3" id="KW-1185">Reference proteome</keyword>
<evidence type="ECO:0000256" key="1">
    <source>
        <dbReference type="SAM" id="Phobius"/>
    </source>
</evidence>
<reference evidence="2 3" key="1">
    <citation type="submission" date="2018-05" db="EMBL/GenBank/DDBJ databases">
        <title>Oceanovita maritima gen. nov., sp. nov., a marine bacterium in the family Rhodobacteraceae isolated from surface seawater of Lundu port Xiamen, China.</title>
        <authorList>
            <person name="Hetharua B.H."/>
            <person name="Min D."/>
            <person name="Liao H."/>
            <person name="Tian Y."/>
        </authorList>
    </citation>
    <scope>NUCLEOTIDE SEQUENCE [LARGE SCALE GENOMIC DNA]</scope>
    <source>
        <strain evidence="2 3">FSX-11</strain>
    </source>
</reference>
<proteinExistence type="predicted"/>
<dbReference type="AlphaFoldDB" id="A0A2V4NLW7"/>